<name>G8NNU5_GRAMM</name>
<dbReference type="SFLD" id="SFLDF00562">
    <property type="entry name" value="HemN-like__clustered_with_heat"/>
    <property type="match status" value="1"/>
</dbReference>
<proteinExistence type="inferred from homology"/>
<keyword evidence="2" id="KW-0143">Chaperone</keyword>
<dbReference type="PROSITE" id="PS51918">
    <property type="entry name" value="RADICAL_SAM"/>
    <property type="match status" value="1"/>
</dbReference>
<dbReference type="GO" id="GO:0051539">
    <property type="term" value="F:4 iron, 4 sulfur cluster binding"/>
    <property type="evidence" value="ECO:0007669"/>
    <property type="project" value="UniProtKB-UniRule"/>
</dbReference>
<evidence type="ECO:0000259" key="3">
    <source>
        <dbReference type="PROSITE" id="PS51918"/>
    </source>
</evidence>
<dbReference type="SFLD" id="SFLDG01082">
    <property type="entry name" value="B12-binding_domain_containing"/>
    <property type="match status" value="1"/>
</dbReference>
<dbReference type="InterPro" id="IPR007197">
    <property type="entry name" value="rSAM"/>
</dbReference>
<dbReference type="Pfam" id="PF06969">
    <property type="entry name" value="HemN_C"/>
    <property type="match status" value="1"/>
</dbReference>
<dbReference type="eggNOG" id="COG0635">
    <property type="taxonomic scope" value="Bacteria"/>
</dbReference>
<sequence>MRIESASDALGIYISVPFCRAKCSFCNFASGVSSPATIERYVAMLCGEIDAAKKAAASLGADLPGSVGTVYFGGGTPSLLAPSQLREIFAALRRNFEVAGDAEITLESAPGQIADELLAEAMRLGVNRVSLGVQSFVDRESAAVGRLHTERECVREILRLRAAGLPEVGADLIAGLPYQTEESFAHSLEVASGVGLTHLSVYMLEVDEDSRLGREVLAGGQRFHAHGVPQEEIAATLYEQACAMLPQQGFAQYEISNFAAEEHQSRHNKKYWQRAPYMGFGLDAHSMLLRGVGAVRFANPEELADYRAAMPAEPTLVGVREAFEETVFLGLRMTEGISMQQLRSEFAEELVAPYEEAVRELVDEGLMLAEEDRWRLTLRGRLVSNEVFGHLLERLPG</sequence>
<comment type="subcellular location">
    <subcellularLocation>
        <location evidence="2">Cytoplasm</location>
    </subcellularLocation>
</comment>
<comment type="function">
    <text evidence="2">Probably acts as a heme chaperone, transferring heme to an unknown acceptor. Binds one molecule of heme per monomer, possibly covalently. Binds 1 [4Fe-4S] cluster. The cluster is coordinated with 3 cysteines and an exchangeable S-adenosyl-L-methionine.</text>
</comment>
<keyword evidence="2" id="KW-0408">Iron</keyword>
<organism evidence="4 5">
    <name type="scientific">Granulicella mallensis (strain ATCC BAA-1857 / DSM 23137 / MP5ACTX8)</name>
    <dbReference type="NCBI Taxonomy" id="682795"/>
    <lineage>
        <taxon>Bacteria</taxon>
        <taxon>Pseudomonadati</taxon>
        <taxon>Acidobacteriota</taxon>
        <taxon>Terriglobia</taxon>
        <taxon>Terriglobales</taxon>
        <taxon>Acidobacteriaceae</taxon>
        <taxon>Granulicella</taxon>
    </lineage>
</organism>
<dbReference type="GO" id="GO:0005737">
    <property type="term" value="C:cytoplasm"/>
    <property type="evidence" value="ECO:0007669"/>
    <property type="project" value="UniProtKB-SubCell"/>
</dbReference>
<dbReference type="EMBL" id="CP003130">
    <property type="protein sequence ID" value="AEU35970.1"/>
    <property type="molecule type" value="Genomic_DNA"/>
</dbReference>
<dbReference type="PANTHER" id="PTHR13932">
    <property type="entry name" value="COPROPORPHYRINIGEN III OXIDASE"/>
    <property type="match status" value="1"/>
</dbReference>
<dbReference type="CDD" id="cd01335">
    <property type="entry name" value="Radical_SAM"/>
    <property type="match status" value="1"/>
</dbReference>
<dbReference type="PANTHER" id="PTHR13932:SF5">
    <property type="entry name" value="RADICAL S-ADENOSYL METHIONINE DOMAIN-CONTAINING PROTEIN 1, MITOCHONDRIAL"/>
    <property type="match status" value="1"/>
</dbReference>
<dbReference type="GO" id="GO:0046872">
    <property type="term" value="F:metal ion binding"/>
    <property type="evidence" value="ECO:0007669"/>
    <property type="project" value="UniProtKB-UniRule"/>
</dbReference>
<dbReference type="SUPFAM" id="SSF102114">
    <property type="entry name" value="Radical SAM enzymes"/>
    <property type="match status" value="1"/>
</dbReference>
<dbReference type="InterPro" id="IPR010723">
    <property type="entry name" value="HemN_C"/>
</dbReference>
<accession>G8NNU5</accession>
<dbReference type="InterPro" id="IPR058240">
    <property type="entry name" value="rSAM_sf"/>
</dbReference>
<dbReference type="Gene3D" id="3.80.30.20">
    <property type="entry name" value="tm_1862 like domain"/>
    <property type="match status" value="1"/>
</dbReference>
<keyword evidence="2" id="KW-0479">Metal-binding</keyword>
<dbReference type="SFLD" id="SFLDS00029">
    <property type="entry name" value="Radical_SAM"/>
    <property type="match status" value="1"/>
</dbReference>
<dbReference type="InterPro" id="IPR034505">
    <property type="entry name" value="Coproporphyrinogen-III_oxidase"/>
</dbReference>
<keyword evidence="2" id="KW-0411">Iron-sulfur</keyword>
<keyword evidence="5" id="KW-1185">Reference proteome</keyword>
<dbReference type="InterPro" id="IPR004559">
    <property type="entry name" value="HemW-like"/>
</dbReference>
<keyword evidence="2" id="KW-0349">Heme</keyword>
<evidence type="ECO:0000313" key="5">
    <source>
        <dbReference type="Proteomes" id="UP000007113"/>
    </source>
</evidence>
<keyword evidence="2" id="KW-0949">S-adenosyl-L-methionine</keyword>
<gene>
    <name evidence="4" type="ordered locus">AciX8_1631</name>
</gene>
<evidence type="ECO:0000256" key="2">
    <source>
        <dbReference type="RuleBase" id="RU364116"/>
    </source>
</evidence>
<dbReference type="RefSeq" id="WP_014264849.1">
    <property type="nucleotide sequence ID" value="NC_016631.1"/>
</dbReference>
<dbReference type="SMART" id="SM00729">
    <property type="entry name" value="Elp3"/>
    <property type="match status" value="1"/>
</dbReference>
<feature type="domain" description="Radical SAM core" evidence="3">
    <location>
        <begin position="4"/>
        <end position="251"/>
    </location>
</feature>
<dbReference type="Pfam" id="PF04055">
    <property type="entry name" value="Radical_SAM"/>
    <property type="match status" value="1"/>
</dbReference>
<evidence type="ECO:0000256" key="1">
    <source>
        <dbReference type="ARBA" id="ARBA00006100"/>
    </source>
</evidence>
<dbReference type="STRING" id="682795.AciX8_1631"/>
<protein>
    <recommendedName>
        <fullName evidence="2">Heme chaperone HemW</fullName>
    </recommendedName>
</protein>
<reference evidence="4 5" key="1">
    <citation type="submission" date="2011-11" db="EMBL/GenBank/DDBJ databases">
        <title>Complete sequence of Granulicella mallensis MP5ACTX8.</title>
        <authorList>
            <consortium name="US DOE Joint Genome Institute"/>
            <person name="Lucas S."/>
            <person name="Copeland A."/>
            <person name="Lapidus A."/>
            <person name="Cheng J.-F."/>
            <person name="Goodwin L."/>
            <person name="Pitluck S."/>
            <person name="Peters L."/>
            <person name="Lu M."/>
            <person name="Detter J.C."/>
            <person name="Han C."/>
            <person name="Tapia R."/>
            <person name="Land M."/>
            <person name="Hauser L."/>
            <person name="Kyrpides N."/>
            <person name="Ivanova N."/>
            <person name="Mikhailova N."/>
            <person name="Pagani I."/>
            <person name="Rawat S."/>
            <person name="Mannisto M."/>
            <person name="Haggblom M."/>
            <person name="Woyke T."/>
        </authorList>
    </citation>
    <scope>NUCLEOTIDE SEQUENCE [LARGE SCALE GENOMIC DNA]</scope>
    <source>
        <strain evidence="5">ATCC BAA-1857 / DSM 23137 / MP5ACTX8</strain>
    </source>
</reference>
<evidence type="ECO:0000313" key="4">
    <source>
        <dbReference type="EMBL" id="AEU35970.1"/>
    </source>
</evidence>
<dbReference type="SFLD" id="SFLDG01065">
    <property type="entry name" value="anaerobic_coproporphyrinogen-I"/>
    <property type="match status" value="1"/>
</dbReference>
<dbReference type="HOGENOM" id="CLU_027579_1_1_0"/>
<comment type="similarity">
    <text evidence="1">Belongs to the anaerobic coproporphyrinogen-III oxidase family. HemW subfamily.</text>
</comment>
<dbReference type="KEGG" id="gma:AciX8_1631"/>
<dbReference type="Proteomes" id="UP000007113">
    <property type="component" value="Chromosome"/>
</dbReference>
<dbReference type="InterPro" id="IPR023404">
    <property type="entry name" value="rSAM_horseshoe"/>
</dbReference>
<dbReference type="InterPro" id="IPR006638">
    <property type="entry name" value="Elp3/MiaA/NifB-like_rSAM"/>
</dbReference>
<dbReference type="NCBIfam" id="TIGR00539">
    <property type="entry name" value="hemN_rel"/>
    <property type="match status" value="1"/>
</dbReference>
<keyword evidence="2" id="KW-0004">4Fe-4S</keyword>
<keyword evidence="2" id="KW-0963">Cytoplasm</keyword>
<dbReference type="AlphaFoldDB" id="G8NNU5"/>
<dbReference type="GO" id="GO:0004109">
    <property type="term" value="F:coproporphyrinogen oxidase activity"/>
    <property type="evidence" value="ECO:0007669"/>
    <property type="project" value="InterPro"/>
</dbReference>
<dbReference type="GO" id="GO:0006779">
    <property type="term" value="P:porphyrin-containing compound biosynthetic process"/>
    <property type="evidence" value="ECO:0007669"/>
    <property type="project" value="InterPro"/>
</dbReference>